<proteinExistence type="predicted"/>
<dbReference type="SUPFAM" id="SSF49879">
    <property type="entry name" value="SMAD/FHA domain"/>
    <property type="match status" value="1"/>
</dbReference>
<dbReference type="InterPro" id="IPR008984">
    <property type="entry name" value="SMAD_FHA_dom_sf"/>
</dbReference>
<comment type="caution">
    <text evidence="2">The sequence shown here is derived from an EMBL/GenBank/DDBJ whole genome shotgun (WGS) entry which is preliminary data.</text>
</comment>
<evidence type="ECO:0000313" key="2">
    <source>
        <dbReference type="EMBL" id="MDI1436518.1"/>
    </source>
</evidence>
<reference evidence="2 3" key="1">
    <citation type="submission" date="2023-04" db="EMBL/GenBank/DDBJ databases">
        <title>The genome sequence of Polyangium sorediatum DSM14670.</title>
        <authorList>
            <person name="Zhang X."/>
        </authorList>
    </citation>
    <scope>NUCLEOTIDE SEQUENCE [LARGE SCALE GENOMIC DNA]</scope>
    <source>
        <strain evidence="2 3">DSM 14670</strain>
    </source>
</reference>
<dbReference type="Proteomes" id="UP001160301">
    <property type="component" value="Unassembled WGS sequence"/>
</dbReference>
<dbReference type="Pfam" id="PF00498">
    <property type="entry name" value="FHA"/>
    <property type="match status" value="1"/>
</dbReference>
<accession>A0ABT6P7K1</accession>
<dbReference type="EMBL" id="JARZHI010000084">
    <property type="protein sequence ID" value="MDI1436518.1"/>
    <property type="molecule type" value="Genomic_DNA"/>
</dbReference>
<dbReference type="RefSeq" id="WP_136965015.1">
    <property type="nucleotide sequence ID" value="NZ_JARZHI010000084.1"/>
</dbReference>
<dbReference type="SMART" id="SM00240">
    <property type="entry name" value="FHA"/>
    <property type="match status" value="1"/>
</dbReference>
<dbReference type="InterPro" id="IPR000253">
    <property type="entry name" value="FHA_dom"/>
</dbReference>
<feature type="domain" description="FHA" evidence="1">
    <location>
        <begin position="24"/>
        <end position="73"/>
    </location>
</feature>
<dbReference type="CDD" id="cd00060">
    <property type="entry name" value="FHA"/>
    <property type="match status" value="1"/>
</dbReference>
<keyword evidence="3" id="KW-1185">Reference proteome</keyword>
<evidence type="ECO:0000259" key="1">
    <source>
        <dbReference type="PROSITE" id="PS50006"/>
    </source>
</evidence>
<dbReference type="Gene3D" id="2.60.200.20">
    <property type="match status" value="1"/>
</dbReference>
<protein>
    <submittedName>
        <fullName evidence="2">FHA domain-containing protein</fullName>
    </submittedName>
</protein>
<name>A0ABT6P7K1_9BACT</name>
<evidence type="ECO:0000313" key="3">
    <source>
        <dbReference type="Proteomes" id="UP001160301"/>
    </source>
</evidence>
<gene>
    <name evidence="2" type="ORF">QHF89_43835</name>
</gene>
<sequence>MASSDMGVLKHISSGRTVVLAADSIVGRAPRCTVQLADPAASHNHASISWNGSRWEARDLGSTNSTFVDGEALPPRNRVLLARQTVLRFGADAEQWELIDDRGPVVTTRSTRTGDVRAAEDGQLVLPDATNVLLSIVEDSEGHWFVETPDGSRRPAGDEQITVAGETWEVSVPPRSPVAGTYKVRPSLSVNTLALRFRVSRNEEHVCVDIVHGKDVLPLGERAVFDALLLLARERLKDAAEGSLPEEEQGWYDLETLTQDLHVEEKALNVNIYRLREAFGKAGVERSADIVERRRRLLRIGTSRIEILKS</sequence>
<dbReference type="PROSITE" id="PS50006">
    <property type="entry name" value="FHA_DOMAIN"/>
    <property type="match status" value="1"/>
</dbReference>
<organism evidence="2 3">
    <name type="scientific">Polyangium sorediatum</name>
    <dbReference type="NCBI Taxonomy" id="889274"/>
    <lineage>
        <taxon>Bacteria</taxon>
        <taxon>Pseudomonadati</taxon>
        <taxon>Myxococcota</taxon>
        <taxon>Polyangia</taxon>
        <taxon>Polyangiales</taxon>
        <taxon>Polyangiaceae</taxon>
        <taxon>Polyangium</taxon>
    </lineage>
</organism>